<feature type="transmembrane region" description="Helical" evidence="1">
    <location>
        <begin position="23"/>
        <end position="45"/>
    </location>
</feature>
<dbReference type="Proteomes" id="UP000019478">
    <property type="component" value="Unassembled WGS sequence"/>
</dbReference>
<keyword evidence="3" id="KW-1185">Reference proteome</keyword>
<dbReference type="STRING" id="1182542.W9YGX0"/>
<evidence type="ECO:0008006" key="4">
    <source>
        <dbReference type="Google" id="ProtNLM"/>
    </source>
</evidence>
<protein>
    <recommendedName>
        <fullName evidence="4">MARVEL domain-containing protein</fullName>
    </recommendedName>
</protein>
<evidence type="ECO:0000313" key="3">
    <source>
        <dbReference type="Proteomes" id="UP000019478"/>
    </source>
</evidence>
<reference evidence="2 3" key="1">
    <citation type="submission" date="2013-03" db="EMBL/GenBank/DDBJ databases">
        <title>The Genome Sequence of Capronia epimyces CBS 606.96.</title>
        <authorList>
            <consortium name="The Broad Institute Genomics Platform"/>
            <person name="Cuomo C."/>
            <person name="de Hoog S."/>
            <person name="Gorbushina A."/>
            <person name="Walker B."/>
            <person name="Young S.K."/>
            <person name="Zeng Q."/>
            <person name="Gargeya S."/>
            <person name="Fitzgerald M."/>
            <person name="Haas B."/>
            <person name="Abouelleil A."/>
            <person name="Allen A.W."/>
            <person name="Alvarado L."/>
            <person name="Arachchi H.M."/>
            <person name="Berlin A.M."/>
            <person name="Chapman S.B."/>
            <person name="Gainer-Dewar J."/>
            <person name="Goldberg J."/>
            <person name="Griggs A."/>
            <person name="Gujja S."/>
            <person name="Hansen M."/>
            <person name="Howarth C."/>
            <person name="Imamovic A."/>
            <person name="Ireland A."/>
            <person name="Larimer J."/>
            <person name="McCowan C."/>
            <person name="Murphy C."/>
            <person name="Pearson M."/>
            <person name="Poon T.W."/>
            <person name="Priest M."/>
            <person name="Roberts A."/>
            <person name="Saif S."/>
            <person name="Shea T."/>
            <person name="Sisk P."/>
            <person name="Sykes S."/>
            <person name="Wortman J."/>
            <person name="Nusbaum C."/>
            <person name="Birren B."/>
        </authorList>
    </citation>
    <scope>NUCLEOTIDE SEQUENCE [LARGE SCALE GENOMIC DNA]</scope>
    <source>
        <strain evidence="2 3">CBS 606.96</strain>
    </source>
</reference>
<proteinExistence type="predicted"/>
<dbReference type="GeneID" id="19166087"/>
<name>W9YGX0_9EURO</name>
<feature type="transmembrane region" description="Helical" evidence="1">
    <location>
        <begin position="155"/>
        <end position="175"/>
    </location>
</feature>
<keyword evidence="1" id="KW-0472">Membrane</keyword>
<dbReference type="AlphaFoldDB" id="W9YGX0"/>
<dbReference type="OrthoDB" id="3930290at2759"/>
<dbReference type="RefSeq" id="XP_007730287.1">
    <property type="nucleotide sequence ID" value="XM_007732097.1"/>
</dbReference>
<dbReference type="EMBL" id="AMGY01000002">
    <property type="protein sequence ID" value="EXJ88890.1"/>
    <property type="molecule type" value="Genomic_DNA"/>
</dbReference>
<gene>
    <name evidence="2" type="ORF">A1O3_01954</name>
</gene>
<keyword evidence="1" id="KW-0812">Transmembrane</keyword>
<keyword evidence="1" id="KW-1133">Transmembrane helix</keyword>
<evidence type="ECO:0000313" key="2">
    <source>
        <dbReference type="EMBL" id="EXJ88890.1"/>
    </source>
</evidence>
<comment type="caution">
    <text evidence="2">The sequence shown here is derived from an EMBL/GenBank/DDBJ whole genome shotgun (WGS) entry which is preliminary data.</text>
</comment>
<dbReference type="eggNOG" id="ENOG502S71G">
    <property type="taxonomic scope" value="Eukaryota"/>
</dbReference>
<feature type="transmembrane region" description="Helical" evidence="1">
    <location>
        <begin position="57"/>
        <end position="79"/>
    </location>
</feature>
<dbReference type="HOGENOM" id="CLU_108574_0_0_1"/>
<evidence type="ECO:0000256" key="1">
    <source>
        <dbReference type="SAM" id="Phobius"/>
    </source>
</evidence>
<feature type="transmembrane region" description="Helical" evidence="1">
    <location>
        <begin position="91"/>
        <end position="113"/>
    </location>
</feature>
<sequence>MATETIYREREVRRRYRWPEVQLNLWIFIVLAGAATVLGINAWFISVQNQLRVGVPWLFTFAVVVGGLTILFLIIILILAPRRMLIPGGILLGSFILFVLWVTTLIETAIQLYGDGNVNSNCNNYVTGQEYTGVSIETLAWLTQNNICSCWKASFAWSIILAVLFLWMMILSWQVQNYDD</sequence>
<accession>W9YGX0</accession>
<organism evidence="2 3">
    <name type="scientific">Capronia epimyces CBS 606.96</name>
    <dbReference type="NCBI Taxonomy" id="1182542"/>
    <lineage>
        <taxon>Eukaryota</taxon>
        <taxon>Fungi</taxon>
        <taxon>Dikarya</taxon>
        <taxon>Ascomycota</taxon>
        <taxon>Pezizomycotina</taxon>
        <taxon>Eurotiomycetes</taxon>
        <taxon>Chaetothyriomycetidae</taxon>
        <taxon>Chaetothyriales</taxon>
        <taxon>Herpotrichiellaceae</taxon>
        <taxon>Capronia</taxon>
    </lineage>
</organism>